<proteinExistence type="predicted"/>
<organism evidence="1 2">
    <name type="scientific">Heracleum sosnowskyi</name>
    <dbReference type="NCBI Taxonomy" id="360622"/>
    <lineage>
        <taxon>Eukaryota</taxon>
        <taxon>Viridiplantae</taxon>
        <taxon>Streptophyta</taxon>
        <taxon>Embryophyta</taxon>
        <taxon>Tracheophyta</taxon>
        <taxon>Spermatophyta</taxon>
        <taxon>Magnoliopsida</taxon>
        <taxon>eudicotyledons</taxon>
        <taxon>Gunneridae</taxon>
        <taxon>Pentapetalae</taxon>
        <taxon>asterids</taxon>
        <taxon>campanulids</taxon>
        <taxon>Apiales</taxon>
        <taxon>Apiaceae</taxon>
        <taxon>Apioideae</taxon>
        <taxon>apioid superclade</taxon>
        <taxon>Tordylieae</taxon>
        <taxon>Tordyliinae</taxon>
        <taxon>Heracleum</taxon>
    </lineage>
</organism>
<comment type="caution">
    <text evidence="1">The sequence shown here is derived from an EMBL/GenBank/DDBJ whole genome shotgun (WGS) entry which is preliminary data.</text>
</comment>
<dbReference type="SUPFAM" id="SSF53756">
    <property type="entry name" value="UDP-Glycosyltransferase/glycogen phosphorylase"/>
    <property type="match status" value="1"/>
</dbReference>
<dbReference type="AlphaFoldDB" id="A0AAD8GN80"/>
<dbReference type="PANTHER" id="PTHR48045:SF21">
    <property type="entry name" value="UDP-GLYCOSYLTRANSFERASE 83A1"/>
    <property type="match status" value="1"/>
</dbReference>
<protein>
    <submittedName>
        <fullName evidence="1">Uncharacterized protein</fullName>
    </submittedName>
</protein>
<gene>
    <name evidence="1" type="ORF">POM88_054362</name>
</gene>
<evidence type="ECO:0000313" key="2">
    <source>
        <dbReference type="Proteomes" id="UP001237642"/>
    </source>
</evidence>
<reference evidence="1" key="1">
    <citation type="submission" date="2023-02" db="EMBL/GenBank/DDBJ databases">
        <title>Genome of toxic invasive species Heracleum sosnowskyi carries increased number of genes despite the absence of recent whole-genome duplications.</title>
        <authorList>
            <person name="Schelkunov M."/>
            <person name="Shtratnikova V."/>
            <person name="Makarenko M."/>
            <person name="Klepikova A."/>
            <person name="Omelchenko D."/>
            <person name="Novikova G."/>
            <person name="Obukhova E."/>
            <person name="Bogdanov V."/>
            <person name="Penin A."/>
            <person name="Logacheva M."/>
        </authorList>
    </citation>
    <scope>NUCLEOTIDE SEQUENCE</scope>
    <source>
        <strain evidence="1">Hsosn_3</strain>
        <tissue evidence="1">Leaf</tissue>
    </source>
</reference>
<accession>A0AAD8GN80</accession>
<dbReference type="EMBL" id="JAUIZM010000037">
    <property type="protein sequence ID" value="KAK1351432.1"/>
    <property type="molecule type" value="Genomic_DNA"/>
</dbReference>
<name>A0AAD8GN80_9APIA</name>
<dbReference type="Gene3D" id="3.40.50.2000">
    <property type="entry name" value="Glycogen Phosphorylase B"/>
    <property type="match status" value="2"/>
</dbReference>
<dbReference type="Proteomes" id="UP001237642">
    <property type="component" value="Unassembled WGS sequence"/>
</dbReference>
<evidence type="ECO:0000313" key="1">
    <source>
        <dbReference type="EMBL" id="KAK1351432.1"/>
    </source>
</evidence>
<keyword evidence="2" id="KW-1185">Reference proteome</keyword>
<sequence>MPVINTEAFAWACFEDRGTRKSLFKLTTKGNNFIGKFADVIICNSANELEPAVFSLIPKLLPVGPLFASSRLGIQGGNFWPKDSDCLSWLDQQPANSVIYVAFGSFTAFNKTQFQELALGLD</sequence>
<dbReference type="PANTHER" id="PTHR48045">
    <property type="entry name" value="UDP-GLYCOSYLTRANSFERASE 72B1"/>
    <property type="match status" value="1"/>
</dbReference>
<reference evidence="1" key="2">
    <citation type="submission" date="2023-05" db="EMBL/GenBank/DDBJ databases">
        <authorList>
            <person name="Schelkunov M.I."/>
        </authorList>
    </citation>
    <scope>NUCLEOTIDE SEQUENCE</scope>
    <source>
        <strain evidence="1">Hsosn_3</strain>
        <tissue evidence="1">Leaf</tissue>
    </source>
</reference>